<sequence length="1755" mass="171051">MDALTSGEQAALPMVKSLLSRLRLPGGRASKHDVKPNVTDSASGKQSDQALGGRAGWAASPFELGQGLPPAEHIIPGTAPGPVPAPRAPSLSALSTPPPQNAGDQRTAQGATPGGVASAATAVLRHDNAACHDQAAQRYTAQAVQQQQQQQQRRPLQLQHAAASAGAPSVVPLAAQPSMDAPLPQQHSWGSPRSDMQRSVSSSDTVAALLQEAQGQQSGGGAAGAAYGRSPGGRPSGVPPLNLARMGIAPVAAIAPPAAPHHARADGAPAGAGAGAGAESHSTLLAGVAELEQELAGWAAAPQWQPSSQGRWYVYPPIGRKDVAPVEALVSTLTPAQAAEVAVLWRQYAAARYSAELMAGRAVRLCRELTRELANSRAHTGHVAEQGAEHAEKLATTIKSLQQQLDEARYAAAATQASAVHGNRSTCSSCHQPLAQQLQSQPLAPRSAPSAPAVPAVAAAEPAVNEYLASPTRHHAPSVIAAAARAVGASLTPESCAPNAPAPVPVPAPARPQLEASACKAAARRPSNNRAARASLASAAAVGLLETDEDGYSYSSCSSSPRPEELAAAAAGARPHVQQQQAAGPGGTEALRTLADENEELLSQLEHMRSLFLEAHADGRALREALEEVDAECAALRQHGSGLSRQAAAVLQENTGLRREVEALRGALQQQQQQQQRQHHHLGAATGTAGPQQPLPQGPNAPAHIPRPPPGAAGTASFRTPLAAAAAAAGGSQDTPLTAPRPPVLVAGVGVAPGVSSGTTWTPPPASALGVPAAGAGAGVAPYSAYHGVARTASTGPRPLAPQPQEHPQRSAPYVDARLGAGGSSGGAAGAGQVVRALAQALETEGVIAVVQAVPASGTGAGNLQGRALSRNGSASGLPTPAAPSLQQHQHQLYDRVRGQQQQQQQVAAAQGQQLLDEMAWRQRRGLLGGTVGRGGSSRGPRGAVALACAVLVLAWCGGGAVAQPHSSRRDRAGRSGGWSDAALRGLGAVGAPAAFGDGSRMAASAGGSAAAHGRALLAAAADARAGRASGGGLGSGPLGSRIQGALTQQVKETTSNVENKVASIVADKVAQQVISDMNNVTHGALSAVGLGSKEQLGQYLGSWLGWGLSAVTALASQPHAAAAAAAATGTADGSDGGSTVGDAAPEASEDAAASPDGASQVASSGSTAAAPAAAAAQMQQLEAQDEAAGGQDLSVEQLQQLLAVLQAAAADAGSGGGGAAGGSPATEGSAAAAMDQQQLAQVFGPAVIIRDGGDSSSPATSRPGPGATGVDNPGSDSSSGGAGPAAKAAAVAAALEQLIRSKQAAAATSTATAAPAPAAAQDTAPSPSAGAAASSPSTAAAGSASGGTGGSRGGQAGGTGPVLPKAPLPGKAAGPNLSVGRDVNVNINVNVVPVTQPVQGGGGGGGSGCNCNCGGSPAGGAGGLPDIITQLLGGLVSAVGSSAAGSGGGAGSPSASAGTMLQSAPAAAEPAADGGGGEGTMQGGRLLWRLRQPRPGEAAPTAVADAAKGGARPVREAIAAGIEQRAASSSAAGTAGPRVVGPFRAVVRAAAAATAAGAAPSGASPAAPLVGGGGGGGRRRQRQLQQQEVGAASPQPQEAGGASQQVVPGAGSAGAEPQAASAGGAVVPSSLPLTEVLQLVLAQLQNPSDFALKLGVNTGGGDQGQSAGGAGGLLPPPPPPPGFVTAFGGPSDSSYGGEGAPASNSNSNPISIPALLGQPSAPAMTGPAQQQSSGTGFGGSGPRLMVCPPCHCGD</sequence>
<feature type="region of interest" description="Disordered" evidence="2">
    <location>
        <begin position="1130"/>
        <end position="1167"/>
    </location>
</feature>
<feature type="compositionally biased region" description="Polar residues" evidence="2">
    <location>
        <begin position="38"/>
        <end position="49"/>
    </location>
</feature>
<evidence type="ECO:0000256" key="2">
    <source>
        <dbReference type="SAM" id="MobiDB-lite"/>
    </source>
</evidence>
<feature type="compositionally biased region" description="Pro residues" evidence="2">
    <location>
        <begin position="693"/>
        <end position="711"/>
    </location>
</feature>
<organism evidence="3 4">
    <name type="scientific">Chlamydomonas incerta</name>
    <dbReference type="NCBI Taxonomy" id="51695"/>
    <lineage>
        <taxon>Eukaryota</taxon>
        <taxon>Viridiplantae</taxon>
        <taxon>Chlorophyta</taxon>
        <taxon>core chlorophytes</taxon>
        <taxon>Chlorophyceae</taxon>
        <taxon>CS clade</taxon>
        <taxon>Chlamydomonadales</taxon>
        <taxon>Chlamydomonadaceae</taxon>
        <taxon>Chlamydomonas</taxon>
    </lineage>
</organism>
<feature type="compositionally biased region" description="Low complexity" evidence="2">
    <location>
        <begin position="1275"/>
        <end position="1285"/>
    </location>
</feature>
<feature type="region of interest" description="Disordered" evidence="2">
    <location>
        <begin position="860"/>
        <end position="887"/>
    </location>
</feature>
<accession>A0A835TEA7</accession>
<dbReference type="EMBL" id="JAEHOC010000009">
    <property type="protein sequence ID" value="KAG2438799.1"/>
    <property type="molecule type" value="Genomic_DNA"/>
</dbReference>
<feature type="region of interest" description="Disordered" evidence="2">
    <location>
        <begin position="23"/>
        <end position="116"/>
    </location>
</feature>
<comment type="caution">
    <text evidence="3">The sequence shown here is derived from an EMBL/GenBank/DDBJ whole genome shotgun (WGS) entry which is preliminary data.</text>
</comment>
<feature type="compositionally biased region" description="Gly residues" evidence="2">
    <location>
        <begin position="1474"/>
        <end position="1483"/>
    </location>
</feature>
<feature type="compositionally biased region" description="Gly residues" evidence="2">
    <location>
        <begin position="1345"/>
        <end position="1361"/>
    </location>
</feature>
<reference evidence="3" key="1">
    <citation type="journal article" date="2020" name="bioRxiv">
        <title>Comparative genomics of Chlamydomonas.</title>
        <authorList>
            <person name="Craig R.J."/>
            <person name="Hasan A.R."/>
            <person name="Ness R.W."/>
            <person name="Keightley P.D."/>
        </authorList>
    </citation>
    <scope>NUCLEOTIDE SEQUENCE</scope>
    <source>
        <strain evidence="3">SAG 7.73</strain>
    </source>
</reference>
<feature type="compositionally biased region" description="Low complexity" evidence="2">
    <location>
        <begin position="1556"/>
        <end position="1570"/>
    </location>
</feature>
<feature type="compositionally biased region" description="Low complexity" evidence="2">
    <location>
        <begin position="1453"/>
        <end position="1473"/>
    </location>
</feature>
<dbReference type="OrthoDB" id="552580at2759"/>
<protein>
    <submittedName>
        <fullName evidence="3">Uncharacterized protein</fullName>
    </submittedName>
</protein>
<feature type="compositionally biased region" description="Low complexity" evidence="2">
    <location>
        <begin position="1141"/>
        <end position="1160"/>
    </location>
</feature>
<feature type="region of interest" description="Disordered" evidence="2">
    <location>
        <begin position="142"/>
        <end position="239"/>
    </location>
</feature>
<gene>
    <name evidence="3" type="ORF">HXX76_005340</name>
</gene>
<feature type="region of interest" description="Disordered" evidence="2">
    <location>
        <begin position="1656"/>
        <end position="1742"/>
    </location>
</feature>
<dbReference type="Proteomes" id="UP000650467">
    <property type="component" value="Unassembled WGS sequence"/>
</dbReference>
<feature type="compositionally biased region" description="Gly residues" evidence="2">
    <location>
        <begin position="1658"/>
        <end position="1673"/>
    </location>
</feature>
<feature type="coiled-coil region" evidence="1">
    <location>
        <begin position="391"/>
        <end position="418"/>
    </location>
</feature>
<feature type="compositionally biased region" description="Low complexity" evidence="2">
    <location>
        <begin position="1223"/>
        <end position="1235"/>
    </location>
</feature>
<feature type="region of interest" description="Disordered" evidence="2">
    <location>
        <begin position="1443"/>
        <end position="1484"/>
    </location>
</feature>
<proteinExistence type="predicted"/>
<feature type="compositionally biased region" description="Low complexity" evidence="2">
    <location>
        <begin position="142"/>
        <end position="175"/>
    </location>
</feature>
<feature type="compositionally biased region" description="Low complexity" evidence="2">
    <location>
        <begin position="665"/>
        <end position="676"/>
    </location>
</feature>
<feature type="region of interest" description="Disordered" evidence="2">
    <location>
        <begin position="1556"/>
        <end position="1626"/>
    </location>
</feature>
<feature type="compositionally biased region" description="Low complexity" evidence="2">
    <location>
        <begin position="1584"/>
        <end position="1593"/>
    </location>
</feature>
<feature type="region of interest" description="Disordered" evidence="2">
    <location>
        <begin position="791"/>
        <end position="829"/>
    </location>
</feature>
<feature type="compositionally biased region" description="Low complexity" evidence="2">
    <location>
        <begin position="207"/>
        <end position="216"/>
    </location>
</feature>
<name>A0A835TEA7_CHLIN</name>
<keyword evidence="1" id="KW-0175">Coiled coil</keyword>
<dbReference type="PANTHER" id="PTHR34491:SF74">
    <property type="entry name" value="DUF4456 DOMAIN-CONTAINING PROTEIN"/>
    <property type="match status" value="1"/>
</dbReference>
<feature type="region of interest" description="Disordered" evidence="2">
    <location>
        <begin position="1317"/>
        <end position="1380"/>
    </location>
</feature>
<evidence type="ECO:0000313" key="4">
    <source>
        <dbReference type="Proteomes" id="UP000650467"/>
    </source>
</evidence>
<feature type="region of interest" description="Disordered" evidence="2">
    <location>
        <begin position="1250"/>
        <end position="1285"/>
    </location>
</feature>
<feature type="compositionally biased region" description="Low complexity" evidence="2">
    <location>
        <begin position="1317"/>
        <end position="1344"/>
    </location>
</feature>
<feature type="compositionally biased region" description="Low complexity" evidence="2">
    <location>
        <begin position="1701"/>
        <end position="1715"/>
    </location>
</feature>
<feature type="region of interest" description="Disordered" evidence="2">
    <location>
        <begin position="1214"/>
        <end position="1235"/>
    </location>
</feature>
<feature type="region of interest" description="Disordered" evidence="2">
    <location>
        <begin position="665"/>
        <end position="716"/>
    </location>
</feature>
<feature type="compositionally biased region" description="Low complexity" evidence="2">
    <location>
        <begin position="1362"/>
        <end position="1376"/>
    </location>
</feature>
<evidence type="ECO:0000256" key="1">
    <source>
        <dbReference type="SAM" id="Coils"/>
    </source>
</evidence>
<keyword evidence="4" id="KW-1185">Reference proteome</keyword>
<evidence type="ECO:0000313" key="3">
    <source>
        <dbReference type="EMBL" id="KAG2438799.1"/>
    </source>
</evidence>
<feature type="compositionally biased region" description="Gly residues" evidence="2">
    <location>
        <begin position="820"/>
        <end position="829"/>
    </location>
</feature>
<dbReference type="PANTHER" id="PTHR34491">
    <property type="entry name" value="A-TYPE INCLUSION PROTEIN, PUTATIVE-RELATED"/>
    <property type="match status" value="1"/>
</dbReference>